<evidence type="ECO:0000256" key="2">
    <source>
        <dbReference type="ARBA" id="ARBA00022980"/>
    </source>
</evidence>
<dbReference type="GeneID" id="25731417"/>
<dbReference type="KEGG" id="mng:MNEG_13908"/>
<evidence type="ECO:0000256" key="4">
    <source>
        <dbReference type="SAM" id="MobiDB-lite"/>
    </source>
</evidence>
<dbReference type="InterPro" id="IPR000702">
    <property type="entry name" value="Ribosomal_uL6-like"/>
</dbReference>
<keyword evidence="5" id="KW-0732">Signal</keyword>
<feature type="region of interest" description="Disordered" evidence="4">
    <location>
        <begin position="30"/>
        <end position="68"/>
    </location>
</feature>
<evidence type="ECO:0000256" key="5">
    <source>
        <dbReference type="SAM" id="SignalP"/>
    </source>
</evidence>
<dbReference type="GO" id="GO:0002181">
    <property type="term" value="P:cytoplasmic translation"/>
    <property type="evidence" value="ECO:0007669"/>
    <property type="project" value="TreeGrafter"/>
</dbReference>
<dbReference type="STRING" id="145388.A0A0D2LQR8"/>
<evidence type="ECO:0000313" key="7">
    <source>
        <dbReference type="EMBL" id="KIY94054.1"/>
    </source>
</evidence>
<gene>
    <name evidence="7" type="ORF">MNEG_13908</name>
</gene>
<feature type="compositionally biased region" description="Gly residues" evidence="4">
    <location>
        <begin position="36"/>
        <end position="47"/>
    </location>
</feature>
<feature type="chain" id="PRO_5002264065" evidence="5">
    <location>
        <begin position="24"/>
        <end position="244"/>
    </location>
</feature>
<dbReference type="AlphaFoldDB" id="A0A0D2LQR8"/>
<sequence length="244" mass="26623">MAAVWSELHLNACLAWRAAQLAAADIDQRSTAQRGGPCGSASSGGSGRRSSNGNSSSTGNSSNAGAGGIEIEVKGRRVRVKGPRGVLHRDFRHLAVDMFLVEEEGEKKLNVDCHFGKKKRLAAIRTAVSHVQNMITGVTKGFEYKMRLVYAHFPINANIENKGTIIELRNFLGEKRVRVVNMLPGVTIERSTGVKDELVLTGNDIENVSRSAALIHQVCLVKNKDIRKFLDGVYVSERGLITKE</sequence>
<evidence type="ECO:0000256" key="1">
    <source>
        <dbReference type="ARBA" id="ARBA00009356"/>
    </source>
</evidence>
<reference evidence="7 8" key="1">
    <citation type="journal article" date="2013" name="BMC Genomics">
        <title>Reconstruction of the lipid metabolism for the microalga Monoraphidium neglectum from its genome sequence reveals characteristics suitable for biofuel production.</title>
        <authorList>
            <person name="Bogen C."/>
            <person name="Al-Dilaimi A."/>
            <person name="Albersmeier A."/>
            <person name="Wichmann J."/>
            <person name="Grundmann M."/>
            <person name="Rupp O."/>
            <person name="Lauersen K.J."/>
            <person name="Blifernez-Klassen O."/>
            <person name="Kalinowski J."/>
            <person name="Goesmann A."/>
            <person name="Mussgnug J.H."/>
            <person name="Kruse O."/>
        </authorList>
    </citation>
    <scope>NUCLEOTIDE SEQUENCE [LARGE SCALE GENOMIC DNA]</scope>
    <source>
        <strain evidence="7 8">SAG 48.87</strain>
    </source>
</reference>
<dbReference type="Pfam" id="PF00347">
    <property type="entry name" value="Ribosomal_L6"/>
    <property type="match status" value="2"/>
</dbReference>
<dbReference type="GO" id="GO:0003735">
    <property type="term" value="F:structural constituent of ribosome"/>
    <property type="evidence" value="ECO:0007669"/>
    <property type="project" value="InterPro"/>
</dbReference>
<feature type="domain" description="Large ribosomal subunit protein uL6 alpha-beta" evidence="6">
    <location>
        <begin position="153"/>
        <end position="232"/>
    </location>
</feature>
<dbReference type="PANTHER" id="PTHR11655:SF16">
    <property type="entry name" value="60S RIBOSOMAL PROTEIN L9"/>
    <property type="match status" value="1"/>
</dbReference>
<dbReference type="InterPro" id="IPR036789">
    <property type="entry name" value="Ribosomal_uL6-like_a/b-dom_sf"/>
</dbReference>
<keyword evidence="2 7" id="KW-0689">Ribosomal protein</keyword>
<dbReference type="Gene3D" id="3.90.930.12">
    <property type="entry name" value="Ribosomal protein L6, alpha-beta domain"/>
    <property type="match status" value="2"/>
</dbReference>
<feature type="compositionally biased region" description="Low complexity" evidence="4">
    <location>
        <begin position="48"/>
        <end position="64"/>
    </location>
</feature>
<name>A0A0D2LQR8_9CHLO</name>
<keyword evidence="8" id="KW-1185">Reference proteome</keyword>
<dbReference type="RefSeq" id="XP_013893074.1">
    <property type="nucleotide sequence ID" value="XM_014037620.1"/>
</dbReference>
<proteinExistence type="inferred from homology"/>
<dbReference type="FunFam" id="3.90.930.12:FF:000003">
    <property type="entry name" value="60S ribosomal protein L9"/>
    <property type="match status" value="1"/>
</dbReference>
<comment type="similarity">
    <text evidence="1">Belongs to the universal ribosomal protein uL6 family.</text>
</comment>
<organism evidence="7 8">
    <name type="scientific">Monoraphidium neglectum</name>
    <dbReference type="NCBI Taxonomy" id="145388"/>
    <lineage>
        <taxon>Eukaryota</taxon>
        <taxon>Viridiplantae</taxon>
        <taxon>Chlorophyta</taxon>
        <taxon>core chlorophytes</taxon>
        <taxon>Chlorophyceae</taxon>
        <taxon>CS clade</taxon>
        <taxon>Sphaeropleales</taxon>
        <taxon>Selenastraceae</taxon>
        <taxon>Monoraphidium</taxon>
    </lineage>
</organism>
<evidence type="ECO:0000256" key="3">
    <source>
        <dbReference type="ARBA" id="ARBA00023274"/>
    </source>
</evidence>
<dbReference type="PROSITE" id="PS00700">
    <property type="entry name" value="RIBOSOMAL_L6_2"/>
    <property type="match status" value="1"/>
</dbReference>
<dbReference type="SUPFAM" id="SSF56053">
    <property type="entry name" value="Ribosomal protein L6"/>
    <property type="match status" value="2"/>
</dbReference>
<evidence type="ECO:0000259" key="6">
    <source>
        <dbReference type="Pfam" id="PF00347"/>
    </source>
</evidence>
<dbReference type="Proteomes" id="UP000054498">
    <property type="component" value="Unassembled WGS sequence"/>
</dbReference>
<dbReference type="FunFam" id="3.90.930.12:FF:000004">
    <property type="entry name" value="60S ribosomal protein L9"/>
    <property type="match status" value="1"/>
</dbReference>
<dbReference type="PANTHER" id="PTHR11655">
    <property type="entry name" value="60S/50S RIBOSOMAL PROTEIN L6/L9"/>
    <property type="match status" value="1"/>
</dbReference>
<accession>A0A0D2LQR8</accession>
<feature type="domain" description="Large ribosomal subunit protein uL6 alpha-beta" evidence="6">
    <location>
        <begin position="68"/>
        <end position="141"/>
    </location>
</feature>
<dbReference type="InterPro" id="IPR002359">
    <property type="entry name" value="Ribosomal_uL6_CS2"/>
</dbReference>
<dbReference type="InterPro" id="IPR020040">
    <property type="entry name" value="Ribosomal_uL6_a/b-dom"/>
</dbReference>
<keyword evidence="3" id="KW-0687">Ribonucleoprotein</keyword>
<evidence type="ECO:0000313" key="8">
    <source>
        <dbReference type="Proteomes" id="UP000054498"/>
    </source>
</evidence>
<dbReference type="GO" id="GO:0022625">
    <property type="term" value="C:cytosolic large ribosomal subunit"/>
    <property type="evidence" value="ECO:0007669"/>
    <property type="project" value="TreeGrafter"/>
</dbReference>
<feature type="signal peptide" evidence="5">
    <location>
        <begin position="1"/>
        <end position="23"/>
    </location>
</feature>
<dbReference type="GO" id="GO:0019843">
    <property type="term" value="F:rRNA binding"/>
    <property type="evidence" value="ECO:0007669"/>
    <property type="project" value="InterPro"/>
</dbReference>
<dbReference type="EMBL" id="KK104343">
    <property type="protein sequence ID" value="KIY94054.1"/>
    <property type="molecule type" value="Genomic_DNA"/>
</dbReference>
<protein>
    <submittedName>
        <fullName evidence="7">60S ribosomal protein L9</fullName>
    </submittedName>
</protein>
<dbReference type="OrthoDB" id="10252633at2759"/>